<protein>
    <submittedName>
        <fullName evidence="4">NAD(P)H dehydrogenase (Quinone)</fullName>
    </submittedName>
</protein>
<dbReference type="OrthoDB" id="9798454at2"/>
<comment type="similarity">
    <text evidence="1">Belongs to the NAD(P)H dehydrogenase (quinone) family.</text>
</comment>
<reference evidence="5" key="1">
    <citation type="submission" date="2016-10" db="EMBL/GenBank/DDBJ databases">
        <authorList>
            <person name="Varghese N."/>
            <person name="Submissions S."/>
        </authorList>
    </citation>
    <scope>NUCLEOTIDE SEQUENCE [LARGE SCALE GENOMIC DNA]</scope>
    <source>
        <strain evidence="5">CGMCC 1.8946</strain>
    </source>
</reference>
<dbReference type="InterPro" id="IPR003680">
    <property type="entry name" value="Flavodoxin_fold"/>
</dbReference>
<dbReference type="Pfam" id="PF02525">
    <property type="entry name" value="Flavodoxin_2"/>
    <property type="match status" value="1"/>
</dbReference>
<evidence type="ECO:0000313" key="5">
    <source>
        <dbReference type="Proteomes" id="UP000198601"/>
    </source>
</evidence>
<sequence>MKVFIVYAHPEQNSFNAAMKNLAVETLTGAGHQVQISDLYTMKFNPIADYYDFMERKNSEFLSLSAEQMNSSIHKRFAEEIQQEQDKVLWADLILFQFPVWWFSMPAIMKGWVDRVFAYGFAYGHIDGVPQNLSGRKAICIMTTGASEESYSLKGQKGPIRDWIKHIEVGMLEYSHIKVLNPFVVYQPEYISNEQRISYLDRYKNYLLDLEAM</sequence>
<dbReference type="Proteomes" id="UP000198601">
    <property type="component" value="Unassembled WGS sequence"/>
</dbReference>
<organism evidence="4 5">
    <name type="scientific">Paenibacillus tianmuensis</name>
    <dbReference type="NCBI Taxonomy" id="624147"/>
    <lineage>
        <taxon>Bacteria</taxon>
        <taxon>Bacillati</taxon>
        <taxon>Bacillota</taxon>
        <taxon>Bacilli</taxon>
        <taxon>Bacillales</taxon>
        <taxon>Paenibacillaceae</taxon>
        <taxon>Paenibacillus</taxon>
    </lineage>
</organism>
<feature type="domain" description="Flavodoxin-like fold" evidence="3">
    <location>
        <begin position="1"/>
        <end position="206"/>
    </location>
</feature>
<dbReference type="InterPro" id="IPR029039">
    <property type="entry name" value="Flavoprotein-like_sf"/>
</dbReference>
<dbReference type="PANTHER" id="PTHR10204">
    <property type="entry name" value="NAD P H OXIDOREDUCTASE-RELATED"/>
    <property type="match status" value="1"/>
</dbReference>
<proteinExistence type="inferred from homology"/>
<name>A0A1G4PMS7_9BACL</name>
<evidence type="ECO:0000313" key="4">
    <source>
        <dbReference type="EMBL" id="SCW33624.1"/>
    </source>
</evidence>
<keyword evidence="5" id="KW-1185">Reference proteome</keyword>
<dbReference type="EMBL" id="FMTT01000003">
    <property type="protein sequence ID" value="SCW33624.1"/>
    <property type="molecule type" value="Genomic_DNA"/>
</dbReference>
<dbReference type="InterPro" id="IPR051545">
    <property type="entry name" value="NAD(P)H_dehydrogenase_qn"/>
</dbReference>
<evidence type="ECO:0000256" key="1">
    <source>
        <dbReference type="ARBA" id="ARBA00006252"/>
    </source>
</evidence>
<evidence type="ECO:0000259" key="3">
    <source>
        <dbReference type="Pfam" id="PF02525"/>
    </source>
</evidence>
<dbReference type="GO" id="GO:0003955">
    <property type="term" value="F:NAD(P)H dehydrogenase (quinone) activity"/>
    <property type="evidence" value="ECO:0007669"/>
    <property type="project" value="TreeGrafter"/>
</dbReference>
<dbReference type="SUPFAM" id="SSF52218">
    <property type="entry name" value="Flavoproteins"/>
    <property type="match status" value="1"/>
</dbReference>
<dbReference type="PANTHER" id="PTHR10204:SF34">
    <property type="entry name" value="NAD(P)H DEHYDROGENASE [QUINONE] 1 ISOFORM 1"/>
    <property type="match status" value="1"/>
</dbReference>
<accession>A0A1G4PMS7</accession>
<keyword evidence="2" id="KW-0560">Oxidoreductase</keyword>
<dbReference type="Gene3D" id="3.40.50.360">
    <property type="match status" value="1"/>
</dbReference>
<dbReference type="STRING" id="624147.SAMN04487970_1003107"/>
<dbReference type="AlphaFoldDB" id="A0A1G4PMS7"/>
<gene>
    <name evidence="4" type="ORF">SAMN04487970_1003107</name>
</gene>
<dbReference type="GO" id="GO:0005829">
    <property type="term" value="C:cytosol"/>
    <property type="evidence" value="ECO:0007669"/>
    <property type="project" value="TreeGrafter"/>
</dbReference>
<dbReference type="RefSeq" id="WP_090666812.1">
    <property type="nucleotide sequence ID" value="NZ_FMTT01000003.1"/>
</dbReference>
<evidence type="ECO:0000256" key="2">
    <source>
        <dbReference type="ARBA" id="ARBA00023002"/>
    </source>
</evidence>